<feature type="domain" description="Fibronectin type-III" evidence="15">
    <location>
        <begin position="208"/>
        <end position="303"/>
    </location>
</feature>
<dbReference type="InterPro" id="IPR050348">
    <property type="entry name" value="Protein-Tyr_Phosphatase"/>
</dbReference>
<organism evidence="16 17">
    <name type="scientific">Branchiostoma floridae</name>
    <name type="common">Florida lancelet</name>
    <name type="synonym">Amphioxus</name>
    <dbReference type="NCBI Taxonomy" id="7739"/>
    <lineage>
        <taxon>Eukaryota</taxon>
        <taxon>Metazoa</taxon>
        <taxon>Chordata</taxon>
        <taxon>Cephalochordata</taxon>
        <taxon>Leptocardii</taxon>
        <taxon>Amphioxiformes</taxon>
        <taxon>Branchiostomatidae</taxon>
        <taxon>Branchiostoma</taxon>
    </lineage>
</organism>
<evidence type="ECO:0000256" key="3">
    <source>
        <dbReference type="ARBA" id="ARBA00022729"/>
    </source>
</evidence>
<reference evidence="17" key="2">
    <citation type="submission" date="2025-08" db="UniProtKB">
        <authorList>
            <consortium name="RefSeq"/>
        </authorList>
    </citation>
    <scope>IDENTIFICATION</scope>
    <source>
        <strain evidence="17">S238N-H82</strain>
        <tissue evidence="17">Testes</tissue>
    </source>
</reference>
<dbReference type="InterPro" id="IPR036116">
    <property type="entry name" value="FN3_sf"/>
</dbReference>
<dbReference type="GO" id="GO:0007165">
    <property type="term" value="P:signal transduction"/>
    <property type="evidence" value="ECO:0000318"/>
    <property type="project" value="GO_Central"/>
</dbReference>
<comment type="subcellular location">
    <subcellularLocation>
        <location evidence="1">Membrane</location>
        <topology evidence="1">Single-pass membrane protein</topology>
    </subcellularLocation>
</comment>
<dbReference type="Pfam" id="PF00102">
    <property type="entry name" value="Y_phosphatase"/>
    <property type="match status" value="3"/>
</dbReference>
<keyword evidence="10" id="KW-0812">Transmembrane</keyword>
<dbReference type="Pfam" id="PF00041">
    <property type="entry name" value="fn3"/>
    <property type="match status" value="4"/>
</dbReference>
<evidence type="ECO:0000259" key="14">
    <source>
        <dbReference type="PROSITE" id="PS50835"/>
    </source>
</evidence>
<dbReference type="EC" id="3.1.3.48" evidence="2"/>
<evidence type="ECO:0000256" key="7">
    <source>
        <dbReference type="ARBA" id="ARBA00023319"/>
    </source>
</evidence>
<dbReference type="GO" id="GO:0016020">
    <property type="term" value="C:membrane"/>
    <property type="evidence" value="ECO:0007669"/>
    <property type="project" value="UniProtKB-SubCell"/>
</dbReference>
<evidence type="ECO:0000313" key="17">
    <source>
        <dbReference type="RefSeq" id="XP_035676696.1"/>
    </source>
</evidence>
<dbReference type="SMART" id="SM00194">
    <property type="entry name" value="PTPc"/>
    <property type="match status" value="2"/>
</dbReference>
<dbReference type="InterPro" id="IPR013783">
    <property type="entry name" value="Ig-like_fold"/>
</dbReference>
<dbReference type="CDD" id="cd14550">
    <property type="entry name" value="R5-PTP-2"/>
    <property type="match status" value="1"/>
</dbReference>
<feature type="domain" description="Tyrosine specific protein phosphatases" evidence="13">
    <location>
        <begin position="1294"/>
        <end position="1368"/>
    </location>
</feature>
<feature type="compositionally biased region" description="Low complexity" evidence="9">
    <location>
        <begin position="193"/>
        <end position="203"/>
    </location>
</feature>
<dbReference type="SMART" id="SM00408">
    <property type="entry name" value="IGc2"/>
    <property type="match status" value="1"/>
</dbReference>
<dbReference type="GeneID" id="118415889"/>
<feature type="signal peptide" evidence="11">
    <location>
        <begin position="1"/>
        <end position="23"/>
    </location>
</feature>
<dbReference type="InterPro" id="IPR003599">
    <property type="entry name" value="Ig_sub"/>
</dbReference>
<feature type="transmembrane region" description="Helical" evidence="10">
    <location>
        <begin position="663"/>
        <end position="686"/>
    </location>
</feature>
<dbReference type="InterPro" id="IPR036179">
    <property type="entry name" value="Ig-like_dom_sf"/>
</dbReference>
<dbReference type="Proteomes" id="UP000001554">
    <property type="component" value="Chromosome 5"/>
</dbReference>
<dbReference type="InterPro" id="IPR007110">
    <property type="entry name" value="Ig-like_dom"/>
</dbReference>
<dbReference type="Pfam" id="PF00047">
    <property type="entry name" value="ig"/>
    <property type="match status" value="1"/>
</dbReference>
<feature type="compositionally biased region" description="Low complexity" evidence="9">
    <location>
        <begin position="130"/>
        <end position="168"/>
    </location>
</feature>
<feature type="domain" description="Fibronectin type-III" evidence="15">
    <location>
        <begin position="530"/>
        <end position="643"/>
    </location>
</feature>
<feature type="domain" description="Tyrosine specific protein phosphatases" evidence="13">
    <location>
        <begin position="934"/>
        <end position="1013"/>
    </location>
</feature>
<dbReference type="SMART" id="SM00409">
    <property type="entry name" value="IG"/>
    <property type="match status" value="2"/>
</dbReference>
<keyword evidence="16" id="KW-1185">Reference proteome</keyword>
<evidence type="ECO:0000313" key="16">
    <source>
        <dbReference type="Proteomes" id="UP000001554"/>
    </source>
</evidence>
<dbReference type="CDD" id="cd00096">
    <property type="entry name" value="Ig"/>
    <property type="match status" value="1"/>
</dbReference>
<evidence type="ECO:0000256" key="9">
    <source>
        <dbReference type="SAM" id="MobiDB-lite"/>
    </source>
</evidence>
<accession>A0A9J7MRT4</accession>
<dbReference type="InterPro" id="IPR016130">
    <property type="entry name" value="Tyr_Pase_AS"/>
</dbReference>
<dbReference type="PRINTS" id="PR00700">
    <property type="entry name" value="PRTYPHPHTASE"/>
</dbReference>
<dbReference type="SMART" id="SM00060">
    <property type="entry name" value="FN3"/>
    <property type="match status" value="4"/>
</dbReference>
<dbReference type="Gene3D" id="2.60.40.10">
    <property type="entry name" value="Immunoglobulins"/>
    <property type="match status" value="5"/>
</dbReference>
<dbReference type="PROSITE" id="PS50853">
    <property type="entry name" value="FN3"/>
    <property type="match status" value="3"/>
</dbReference>
<evidence type="ECO:0000256" key="1">
    <source>
        <dbReference type="ARBA" id="ARBA00004167"/>
    </source>
</evidence>
<comment type="catalytic activity">
    <reaction evidence="8">
        <text>O-phospho-L-tyrosyl-[protein] + H2O = L-tyrosyl-[protein] + phosphate</text>
        <dbReference type="Rhea" id="RHEA:10684"/>
        <dbReference type="Rhea" id="RHEA-COMP:10136"/>
        <dbReference type="Rhea" id="RHEA-COMP:20101"/>
        <dbReference type="ChEBI" id="CHEBI:15377"/>
        <dbReference type="ChEBI" id="CHEBI:43474"/>
        <dbReference type="ChEBI" id="CHEBI:46858"/>
        <dbReference type="ChEBI" id="CHEBI:61978"/>
        <dbReference type="EC" id="3.1.3.48"/>
    </reaction>
</comment>
<reference evidence="16" key="1">
    <citation type="journal article" date="2020" name="Nat. Ecol. Evol.">
        <title>Deeply conserved synteny resolves early events in vertebrate evolution.</title>
        <authorList>
            <person name="Simakov O."/>
            <person name="Marletaz F."/>
            <person name="Yue J.X."/>
            <person name="O'Connell B."/>
            <person name="Jenkins J."/>
            <person name="Brandt A."/>
            <person name="Calef R."/>
            <person name="Tung C.H."/>
            <person name="Huang T.K."/>
            <person name="Schmutz J."/>
            <person name="Satoh N."/>
            <person name="Yu J.K."/>
            <person name="Putnam N.H."/>
            <person name="Green R.E."/>
            <person name="Rokhsar D.S."/>
        </authorList>
    </citation>
    <scope>NUCLEOTIDE SEQUENCE [LARGE SCALE GENOMIC DNA]</scope>
    <source>
        <strain evidence="16">S238N-H82</strain>
    </source>
</reference>
<dbReference type="SMART" id="SM00404">
    <property type="entry name" value="PTPc_motif"/>
    <property type="match status" value="2"/>
</dbReference>
<feature type="domain" description="Fibronectin type-III" evidence="15">
    <location>
        <begin position="430"/>
        <end position="528"/>
    </location>
</feature>
<keyword evidence="4" id="KW-0378">Hydrolase</keyword>
<evidence type="ECO:0000256" key="10">
    <source>
        <dbReference type="SAM" id="Phobius"/>
    </source>
</evidence>
<keyword evidence="10" id="KW-1133">Transmembrane helix</keyword>
<evidence type="ECO:0000256" key="2">
    <source>
        <dbReference type="ARBA" id="ARBA00013064"/>
    </source>
</evidence>
<dbReference type="GO" id="GO:0031175">
    <property type="term" value="P:neuron projection development"/>
    <property type="evidence" value="ECO:0000318"/>
    <property type="project" value="GO_Central"/>
</dbReference>
<feature type="domain" description="Tyrosine-protein phosphatase" evidence="12">
    <location>
        <begin position="1053"/>
        <end position="1377"/>
    </location>
</feature>
<evidence type="ECO:0000256" key="6">
    <source>
        <dbReference type="ARBA" id="ARBA00023136"/>
    </source>
</evidence>
<evidence type="ECO:0000259" key="15">
    <source>
        <dbReference type="PROSITE" id="PS50853"/>
    </source>
</evidence>
<dbReference type="PANTHER" id="PTHR19134">
    <property type="entry name" value="RECEPTOR-TYPE TYROSINE-PROTEIN PHOSPHATASE"/>
    <property type="match status" value="1"/>
</dbReference>
<evidence type="ECO:0000256" key="4">
    <source>
        <dbReference type="ARBA" id="ARBA00022801"/>
    </source>
</evidence>
<dbReference type="InterPro" id="IPR000387">
    <property type="entry name" value="Tyr_Pase_dom"/>
</dbReference>
<sequence length="1401" mass="155963">MRDVWKLHLHFYMFVVILVQVHADAYILKLGQNVTLNCTAANNTSADIKHVKWIKDGANVASFSDTSENQVTVTDPSKFALSLPSYTLTIKSAAEEDKGLYNCTVEHTDGNTTSSTIAVAMPVTGAPVVTSTSPRTSTLSTSAGASVSARVSTSSVTSPSSITAASSTLQTDKPSGTTSSPKLPVVPGVNVDPGSSPSTPGSPRGIDPPGQPVALKVTATTIKLSWTASQVNDSKVNYTVNVSTSSGSWSKSSTYTTQDTGLVVRRLIPDTEYFFQVKATDAEGNSVTGPQSDPISTRELKPDQKVTNLRGEALNGTAIFVSWVGPNISVPSHIKWGYFLSYREANSSRRAASNIKLKRSAQVNTPCTEVASRDLNASGICRDLENATISGLLPLTLYKVQVLVYYDFGSGRLVYGDWRVNHTQTTEGAAPVPVIDRDKPETTAYSIGIAWTVPSPPVARILGFRIYYCLYSTCPSNKTVIEVGDVRSYVIKDLQPSTFYMVSMESFNSGSTSSRTRDFPVNTDVLPPFKPEQLRIEQVSATSINVSWTQPGMALRRVDSFYVLYSQCSFMYLFCALPQRREVPVRDGPVQWSLLEDLKPASPYQLNVTAKVRSKIHGRNYVNTSESEKIFLAVSAPTKTPPPVQTTSARTTVEVDNSSGTGAIIGIAIALGAFLVILLVLAAVYFRQHGCHVARRLRSRKFHQTACYYIDDDGSPRVVKIQHIPLPVMLDGENSQSIAVGQFAKHVSSLHADSDHGFALEYEEIHQSTANRSDLKWEHTMHPDNKHKNRYINIVAYDHSRVQLKPVLGRQKHSDYINANFVDGYEKARKFIAAQGPLKATFGDFWRMVWEQNTAVIIMLTNLVERGRRKCDQYWPTDGTEQYGLVTVTLKHTKVLANYTIRTFSLRHAKVKKGKAERTVLQYHYTQWPDHGTPDYALPVLTFIRKSAVVRGGEDVGPMVVHCSAGVGRTGTYIVLDTMMRQVEEKHSVNIKGFLKHIRTQRNYLVQTEEQYIFCHDALLKFIQCRDTEIAQLQLHHYMDELLKPGRSGRTLLDKHFKHMMAHQAEEFEYYCAQKPCNTKKNRTQKLLPVEGTRVSLTAKPGMEGSDYINASYLQGYSRSKEFIITQHPLPETVKDFWQMIWDQNSPAVVMLSKPDEVKNGPHSCVVNDNLPSYWPSKDKPMECVTFKVSLQDEKEEKVGNDNSVTVRSFLLEATQKVGSRKRRRQESFRSRQSARIKTSFRSRRSVRAARPEHDGETLPLQKTRAGSETSDDYVLEVRHFQSPDWPAACTAISDVFHLVNLVQEHAATNEGPITVHDVYGGVSAATFCGLTALKHQLEDDGSMDIFQLAKTYHMMRPGIFSEKDQYLFLYKAMQTQVAGSAENGDIITVDRTDESTESLV</sequence>
<protein>
    <recommendedName>
        <fullName evidence="2">protein-tyrosine-phosphatase</fullName>
        <ecNumber evidence="2">3.1.3.48</ecNumber>
    </recommendedName>
</protein>
<dbReference type="PROSITE" id="PS50055">
    <property type="entry name" value="TYR_PHOSPHATASE_PTP"/>
    <property type="match status" value="2"/>
</dbReference>
<feature type="chain" id="PRO_5039941194" description="protein-tyrosine-phosphatase" evidence="11">
    <location>
        <begin position="24"/>
        <end position="1401"/>
    </location>
</feature>
<dbReference type="KEGG" id="bfo:118415889"/>
<dbReference type="SUPFAM" id="SSF52799">
    <property type="entry name" value="(Phosphotyrosine protein) phosphatases II"/>
    <property type="match status" value="2"/>
</dbReference>
<dbReference type="SUPFAM" id="SSF49265">
    <property type="entry name" value="Fibronectin type III"/>
    <property type="match status" value="3"/>
</dbReference>
<feature type="region of interest" description="Disordered" evidence="9">
    <location>
        <begin position="128"/>
        <end position="212"/>
    </location>
</feature>
<keyword evidence="3 11" id="KW-0732">Signal</keyword>
<dbReference type="InterPro" id="IPR003598">
    <property type="entry name" value="Ig_sub2"/>
</dbReference>
<keyword evidence="6 10" id="KW-0472">Membrane</keyword>
<dbReference type="OrthoDB" id="6022401at2759"/>
<dbReference type="PROSITE" id="PS00383">
    <property type="entry name" value="TYR_PHOSPHATASE_1"/>
    <property type="match status" value="1"/>
</dbReference>
<name>A0A9J7MRT4_BRAFL</name>
<dbReference type="FunFam" id="3.90.190.10:FF:000068">
    <property type="entry name" value="receptor-type tyrosine-protein phosphatase zeta"/>
    <property type="match status" value="1"/>
</dbReference>
<dbReference type="PANTHER" id="PTHR19134:SF540">
    <property type="entry name" value="TYROSINE-PROTEIN PHOSPHATASE 99A"/>
    <property type="match status" value="1"/>
</dbReference>
<feature type="domain" description="Ig-like" evidence="14">
    <location>
        <begin position="31"/>
        <end position="118"/>
    </location>
</feature>
<gene>
    <name evidence="17" type="primary">LOC118415889</name>
</gene>
<dbReference type="CDD" id="cd00063">
    <property type="entry name" value="FN3"/>
    <property type="match status" value="4"/>
</dbReference>
<feature type="compositionally biased region" description="Polar residues" evidence="9">
    <location>
        <begin position="169"/>
        <end position="181"/>
    </location>
</feature>
<dbReference type="SUPFAM" id="SSF48726">
    <property type="entry name" value="Immunoglobulin"/>
    <property type="match status" value="1"/>
</dbReference>
<dbReference type="InterPro" id="IPR000242">
    <property type="entry name" value="PTP_cat"/>
</dbReference>
<evidence type="ECO:0000256" key="11">
    <source>
        <dbReference type="SAM" id="SignalP"/>
    </source>
</evidence>
<evidence type="ECO:0000256" key="5">
    <source>
        <dbReference type="ARBA" id="ARBA00022912"/>
    </source>
</evidence>
<proteinExistence type="predicted"/>
<dbReference type="InterPro" id="IPR013151">
    <property type="entry name" value="Immunoglobulin_dom"/>
</dbReference>
<dbReference type="GO" id="GO:0004725">
    <property type="term" value="F:protein tyrosine phosphatase activity"/>
    <property type="evidence" value="ECO:0000318"/>
    <property type="project" value="GO_Central"/>
</dbReference>
<evidence type="ECO:0000259" key="13">
    <source>
        <dbReference type="PROSITE" id="PS50056"/>
    </source>
</evidence>
<keyword evidence="5" id="KW-0904">Protein phosphatase</keyword>
<feature type="region of interest" description="Disordered" evidence="9">
    <location>
        <begin position="1240"/>
        <end position="1268"/>
    </location>
</feature>
<dbReference type="InterPro" id="IPR003595">
    <property type="entry name" value="Tyr_Pase_cat"/>
</dbReference>
<keyword evidence="7" id="KW-0393">Immunoglobulin domain</keyword>
<evidence type="ECO:0000256" key="8">
    <source>
        <dbReference type="ARBA" id="ARBA00051722"/>
    </source>
</evidence>
<dbReference type="Gene3D" id="3.90.190.10">
    <property type="entry name" value="Protein tyrosine phosphatase superfamily"/>
    <property type="match status" value="2"/>
</dbReference>
<dbReference type="InterPro" id="IPR003961">
    <property type="entry name" value="FN3_dom"/>
</dbReference>
<dbReference type="OMA" id="NIVAYEH"/>
<feature type="domain" description="Tyrosine-protein phosphatase" evidence="12">
    <location>
        <begin position="758"/>
        <end position="1022"/>
    </location>
</feature>
<dbReference type="RefSeq" id="XP_035676696.1">
    <property type="nucleotide sequence ID" value="XM_035820803.1"/>
</dbReference>
<dbReference type="PROSITE" id="PS50835">
    <property type="entry name" value="IG_LIKE"/>
    <property type="match status" value="1"/>
</dbReference>
<dbReference type="InterPro" id="IPR029021">
    <property type="entry name" value="Prot-tyrosine_phosphatase-like"/>
</dbReference>
<dbReference type="PROSITE" id="PS50056">
    <property type="entry name" value="TYR_PHOSPHATASE_2"/>
    <property type="match status" value="2"/>
</dbReference>
<evidence type="ECO:0000259" key="12">
    <source>
        <dbReference type="PROSITE" id="PS50055"/>
    </source>
</evidence>